<proteinExistence type="predicted"/>
<dbReference type="EMBL" id="JAMQAW010000078">
    <property type="protein sequence ID" value="MCM2393563.1"/>
    <property type="molecule type" value="Genomic_DNA"/>
</dbReference>
<gene>
    <name evidence="1" type="ORF">NBG84_35715</name>
</gene>
<evidence type="ECO:0000313" key="2">
    <source>
        <dbReference type="Proteomes" id="UP001431429"/>
    </source>
</evidence>
<dbReference type="Proteomes" id="UP001431429">
    <property type="component" value="Unassembled WGS sequence"/>
</dbReference>
<accession>A0ABT0V1X9</accession>
<evidence type="ECO:0000313" key="1">
    <source>
        <dbReference type="EMBL" id="MCM2393563.1"/>
    </source>
</evidence>
<sequence length="37" mass="4212">MTAAEIELRRHHGHEALDHLFNEAEIIPTDLFRASAV</sequence>
<keyword evidence="2" id="KW-1185">Reference proteome</keyword>
<comment type="caution">
    <text evidence="1">The sequence shown here is derived from an EMBL/GenBank/DDBJ whole genome shotgun (WGS) entry which is preliminary data.</text>
</comment>
<reference evidence="1" key="1">
    <citation type="submission" date="2022-06" db="EMBL/GenBank/DDBJ databases">
        <title>Genome public.</title>
        <authorList>
            <person name="Sun Q."/>
        </authorList>
    </citation>
    <scope>NUCLEOTIDE SEQUENCE</scope>
    <source>
        <strain evidence="1">CWNU-1</strain>
    </source>
</reference>
<name>A0ABT0V1X9_9ACTN</name>
<protein>
    <submittedName>
        <fullName evidence="1">Uncharacterized protein</fullName>
    </submittedName>
</protein>
<organism evidence="1 2">
    <name type="scientific">Streptomyces albipurpureus</name>
    <dbReference type="NCBI Taxonomy" id="2897419"/>
    <lineage>
        <taxon>Bacteria</taxon>
        <taxon>Bacillati</taxon>
        <taxon>Actinomycetota</taxon>
        <taxon>Actinomycetes</taxon>
        <taxon>Kitasatosporales</taxon>
        <taxon>Streptomycetaceae</taxon>
        <taxon>Streptomyces</taxon>
    </lineage>
</organism>